<dbReference type="GeneTree" id="ENSGT01010000222920"/>
<dbReference type="AlphaFoldDB" id="A0A8C5B5C8"/>
<proteinExistence type="predicted"/>
<organism evidence="1 2">
    <name type="scientific">Gadus morhua</name>
    <name type="common">Atlantic cod</name>
    <dbReference type="NCBI Taxonomy" id="8049"/>
    <lineage>
        <taxon>Eukaryota</taxon>
        <taxon>Metazoa</taxon>
        <taxon>Chordata</taxon>
        <taxon>Craniata</taxon>
        <taxon>Vertebrata</taxon>
        <taxon>Euteleostomi</taxon>
        <taxon>Actinopterygii</taxon>
        <taxon>Neopterygii</taxon>
        <taxon>Teleostei</taxon>
        <taxon>Neoteleostei</taxon>
        <taxon>Acanthomorphata</taxon>
        <taxon>Zeiogadaria</taxon>
        <taxon>Gadariae</taxon>
        <taxon>Gadiformes</taxon>
        <taxon>Gadoidei</taxon>
        <taxon>Gadidae</taxon>
        <taxon>Gadus</taxon>
    </lineage>
</organism>
<name>A0A8C5B5C8_GADMO</name>
<protein>
    <recommendedName>
        <fullName evidence="3">DUF4939 domain-containing protein</fullName>
    </recommendedName>
</protein>
<keyword evidence="2" id="KW-1185">Reference proteome</keyword>
<sequence>MDPADKDDAAVSLAARIASSSLQVHRQGALGEEHSRNLREVSVSLSRFATAMSSLESRMAFLSPSFAGSPPTGPVVRREPYVPTPAPYEGDPGVCHGFLLQVGGFFQQQPLTYATETSRIGYLIACLRLVALTWASAEMDRGASEASNYLAFTRAMRRTFDHPVRGREAAQRLLDLRQGCRSVAELVIVVPACIAGEWVISASTAPCTRETDRLGRNGSLQI</sequence>
<dbReference type="OMA" id="FREPEMK"/>
<dbReference type="Proteomes" id="UP000694546">
    <property type="component" value="Chromosome 11"/>
</dbReference>
<evidence type="ECO:0000313" key="2">
    <source>
        <dbReference type="Proteomes" id="UP000694546"/>
    </source>
</evidence>
<dbReference type="Ensembl" id="ENSGMOT00000070676.1">
    <property type="protein sequence ID" value="ENSGMOP00000041416.1"/>
    <property type="gene ID" value="ENSGMOG00000033067.1"/>
</dbReference>
<evidence type="ECO:0008006" key="3">
    <source>
        <dbReference type="Google" id="ProtNLM"/>
    </source>
</evidence>
<reference evidence="1" key="1">
    <citation type="submission" date="2025-08" db="UniProtKB">
        <authorList>
            <consortium name="Ensembl"/>
        </authorList>
    </citation>
    <scope>IDENTIFICATION</scope>
</reference>
<reference evidence="1" key="2">
    <citation type="submission" date="2025-09" db="UniProtKB">
        <authorList>
            <consortium name="Ensembl"/>
        </authorList>
    </citation>
    <scope>IDENTIFICATION</scope>
</reference>
<evidence type="ECO:0000313" key="1">
    <source>
        <dbReference type="Ensembl" id="ENSGMOP00000041416.1"/>
    </source>
</evidence>
<accession>A0A8C5B5C8</accession>